<feature type="transmembrane region" description="Helical" evidence="1">
    <location>
        <begin position="85"/>
        <end position="110"/>
    </location>
</feature>
<dbReference type="eggNOG" id="KOG1347">
    <property type="taxonomic scope" value="Eukaryota"/>
</dbReference>
<evidence type="ECO:0000256" key="1">
    <source>
        <dbReference type="SAM" id="Phobius"/>
    </source>
</evidence>
<keyword evidence="1" id="KW-1133">Transmembrane helix</keyword>
<evidence type="ECO:0000313" key="2">
    <source>
        <dbReference type="EMBL" id="KFK22084.1"/>
    </source>
</evidence>
<organism evidence="2 3">
    <name type="scientific">Arabis alpina</name>
    <name type="common">Alpine rock-cress</name>
    <dbReference type="NCBI Taxonomy" id="50452"/>
    <lineage>
        <taxon>Eukaryota</taxon>
        <taxon>Viridiplantae</taxon>
        <taxon>Streptophyta</taxon>
        <taxon>Embryophyta</taxon>
        <taxon>Tracheophyta</taxon>
        <taxon>Spermatophyta</taxon>
        <taxon>Magnoliopsida</taxon>
        <taxon>eudicotyledons</taxon>
        <taxon>Gunneridae</taxon>
        <taxon>Pentapetalae</taxon>
        <taxon>rosids</taxon>
        <taxon>malvids</taxon>
        <taxon>Brassicales</taxon>
        <taxon>Brassicaceae</taxon>
        <taxon>Arabideae</taxon>
        <taxon>Arabis</taxon>
    </lineage>
</organism>
<keyword evidence="3" id="KW-1185">Reference proteome</keyword>
<sequence length="169" mass="18763">MATTQLKSNAIMDMMKKHLSTNAGKAMTEKIGLVYQIDIALRSRPFYYIQSRELCGLAHPWTVLIRPFIAAHSSLPKPELALRPLLITAWLGYIGGTLALSFSYGLYAILLGSFMCFSSASSKTCAPLSMEMLDDVGEFFRYGLPSVAMVWYFHFSQCLLSQLNASLSS</sequence>
<dbReference type="AlphaFoldDB" id="A0A087FWT2"/>
<keyword evidence="1" id="KW-0812">Transmembrane</keyword>
<accession>A0A087FWT2</accession>
<protein>
    <submittedName>
        <fullName evidence="2">Uncharacterized protein</fullName>
    </submittedName>
</protein>
<evidence type="ECO:0000313" key="3">
    <source>
        <dbReference type="Proteomes" id="UP000029120"/>
    </source>
</evidence>
<keyword evidence="1" id="KW-0472">Membrane</keyword>
<dbReference type="Proteomes" id="UP000029120">
    <property type="component" value="Unassembled WGS sequence"/>
</dbReference>
<name>A0A087FWT2_ARAAL</name>
<proteinExistence type="predicted"/>
<dbReference type="eggNOG" id="KOG4170">
    <property type="taxonomic scope" value="Eukaryota"/>
</dbReference>
<reference evidence="3" key="1">
    <citation type="journal article" date="2015" name="Nat. Plants">
        <title>Genome expansion of Arabis alpina linked with retrotransposition and reduced symmetric DNA methylation.</title>
        <authorList>
            <person name="Willing E.M."/>
            <person name="Rawat V."/>
            <person name="Mandakova T."/>
            <person name="Maumus F."/>
            <person name="James G.V."/>
            <person name="Nordstroem K.J."/>
            <person name="Becker C."/>
            <person name="Warthmann N."/>
            <person name="Chica C."/>
            <person name="Szarzynska B."/>
            <person name="Zytnicki M."/>
            <person name="Albani M.C."/>
            <person name="Kiefer C."/>
            <person name="Bergonzi S."/>
            <person name="Castaings L."/>
            <person name="Mateos J.L."/>
            <person name="Berns M.C."/>
            <person name="Bujdoso N."/>
            <person name="Piofczyk T."/>
            <person name="de Lorenzo L."/>
            <person name="Barrero-Sicilia C."/>
            <person name="Mateos I."/>
            <person name="Piednoel M."/>
            <person name="Hagmann J."/>
            <person name="Chen-Min-Tao R."/>
            <person name="Iglesias-Fernandez R."/>
            <person name="Schuster S.C."/>
            <person name="Alonso-Blanco C."/>
            <person name="Roudier F."/>
            <person name="Carbonero P."/>
            <person name="Paz-Ares J."/>
            <person name="Davis S.J."/>
            <person name="Pecinka A."/>
            <person name="Quesneville H."/>
            <person name="Colot V."/>
            <person name="Lysak M.A."/>
            <person name="Weigel D."/>
            <person name="Coupland G."/>
            <person name="Schneeberger K."/>
        </authorList>
    </citation>
    <scope>NUCLEOTIDE SEQUENCE [LARGE SCALE GENOMIC DNA]</scope>
    <source>
        <strain evidence="3">cv. Pajares</strain>
    </source>
</reference>
<dbReference type="Gramene" id="KFK22084">
    <property type="protein sequence ID" value="KFK22084"/>
    <property type="gene ID" value="AALP_AAs46356U000100"/>
</dbReference>
<gene>
    <name evidence="2" type="ORF">AALP_AAs46356U000100</name>
</gene>
<dbReference type="EMBL" id="KL992716">
    <property type="protein sequence ID" value="KFK22084.1"/>
    <property type="molecule type" value="Genomic_DNA"/>
</dbReference>